<sequence length="180" mass="21386">MFEKQNDDGSLADDNVIVAIKNNNNIEWYKEDREIWVLDWQKWSDDFIKKGFDCTEDDPNDRFGILIVNDNTKEEFLKKIQPFKINNSKLESIKKAIEKSPSWWDVSELFPIAFIDFDLKKLSACYPYPGNTPIERYVPDGWSGEFVDFMRKFDESILPKNKKYWIINDIDYLDKLSSLF</sequence>
<dbReference type="AlphaFoldDB" id="A0A077NSE4"/>
<proteinExistence type="predicted"/>
<evidence type="ECO:0008006" key="3">
    <source>
        <dbReference type="Google" id="ProtNLM"/>
    </source>
</evidence>
<accession>A0A077NSE4</accession>
<protein>
    <recommendedName>
        <fullName evidence="3">Group-specific protein</fullName>
    </recommendedName>
</protein>
<comment type="caution">
    <text evidence="1">The sequence shown here is derived from an EMBL/GenBank/DDBJ whole genome shotgun (WGS) entry which is preliminary data.</text>
</comment>
<dbReference type="EMBL" id="CBSV010000133">
    <property type="protein sequence ID" value="CDH01453.1"/>
    <property type="molecule type" value="Genomic_DNA"/>
</dbReference>
<dbReference type="RefSeq" id="WP_038206909.1">
    <property type="nucleotide sequence ID" value="NZ_CAWLWD010000184.1"/>
</dbReference>
<gene>
    <name evidence="1" type="ORF">XBFM1_2180002</name>
</gene>
<dbReference type="HOGENOM" id="CLU_132556_0_0_6"/>
<evidence type="ECO:0000313" key="2">
    <source>
        <dbReference type="Proteomes" id="UP000028487"/>
    </source>
</evidence>
<dbReference type="Proteomes" id="UP000028487">
    <property type="component" value="Unassembled WGS sequence"/>
</dbReference>
<organism evidence="1 2">
    <name type="scientific">Xenorhabdus bovienii str. feltiae Moldova</name>
    <dbReference type="NCBI Taxonomy" id="1398200"/>
    <lineage>
        <taxon>Bacteria</taxon>
        <taxon>Pseudomonadati</taxon>
        <taxon>Pseudomonadota</taxon>
        <taxon>Gammaproteobacteria</taxon>
        <taxon>Enterobacterales</taxon>
        <taxon>Morganellaceae</taxon>
        <taxon>Xenorhabdus</taxon>
    </lineage>
</organism>
<evidence type="ECO:0000313" key="1">
    <source>
        <dbReference type="EMBL" id="CDH01453.1"/>
    </source>
</evidence>
<reference evidence="1" key="1">
    <citation type="submission" date="2013-07" db="EMBL/GenBank/DDBJ databases">
        <title>Sub-species coevolution in mutualistic symbiosis.</title>
        <authorList>
            <person name="Murfin K."/>
            <person name="Klassen J."/>
            <person name="Lee M."/>
            <person name="Forst S."/>
            <person name="Stock P."/>
            <person name="Goodrich-Blair H."/>
        </authorList>
    </citation>
    <scope>NUCLEOTIDE SEQUENCE [LARGE SCALE GENOMIC DNA]</scope>
    <source>
        <strain evidence="1">Feltiae Moldova</strain>
    </source>
</reference>
<name>A0A077NSE4_XENBV</name>